<gene>
    <name evidence="1" type="ORF">PY650_16845</name>
</gene>
<sequence>MQLIAQEWVRRSVNPYTDLGRGVGFGYSWWTGRYVVRSTATLVRQSQEEKQFYWASGLGHQYVMVFPAIGTVMVHRVAEPDNGPRDEQIEQLQAMLLASRTIGIPLTTPITK</sequence>
<dbReference type="RefSeq" id="WP_285880544.1">
    <property type="nucleotide sequence ID" value="NZ_JARFYN010000020.1"/>
</dbReference>
<evidence type="ECO:0000313" key="2">
    <source>
        <dbReference type="Proteomes" id="UP001172630"/>
    </source>
</evidence>
<dbReference type="SUPFAM" id="SSF56601">
    <property type="entry name" value="beta-lactamase/transpeptidase-like"/>
    <property type="match status" value="1"/>
</dbReference>
<dbReference type="InterPro" id="IPR012338">
    <property type="entry name" value="Beta-lactam/transpept-like"/>
</dbReference>
<keyword evidence="2" id="KW-1185">Reference proteome</keyword>
<dbReference type="Proteomes" id="UP001172630">
    <property type="component" value="Unassembled WGS sequence"/>
</dbReference>
<evidence type="ECO:0000313" key="1">
    <source>
        <dbReference type="EMBL" id="MDL2407302.1"/>
    </source>
</evidence>
<accession>A0ABT7KFH1</accession>
<comment type="caution">
    <text evidence="1">The sequence shown here is derived from an EMBL/GenBank/DDBJ whole genome shotgun (WGS) entry which is preliminary data.</text>
</comment>
<protein>
    <submittedName>
        <fullName evidence="1">Uncharacterized protein</fullName>
    </submittedName>
</protein>
<name>A0ABT7KFH1_9HYPH</name>
<organism evidence="1 2">
    <name type="scientific">Rhizobium calliandrae</name>
    <dbReference type="NCBI Taxonomy" id="1312182"/>
    <lineage>
        <taxon>Bacteria</taxon>
        <taxon>Pseudomonadati</taxon>
        <taxon>Pseudomonadota</taxon>
        <taxon>Alphaproteobacteria</taxon>
        <taxon>Hyphomicrobiales</taxon>
        <taxon>Rhizobiaceae</taxon>
        <taxon>Rhizobium/Agrobacterium group</taxon>
        <taxon>Rhizobium</taxon>
    </lineage>
</organism>
<dbReference type="EMBL" id="JARFYN010000020">
    <property type="protein sequence ID" value="MDL2407302.1"/>
    <property type="molecule type" value="Genomic_DNA"/>
</dbReference>
<reference evidence="1" key="1">
    <citation type="submission" date="2023-06" db="EMBL/GenBank/DDBJ databases">
        <title>Phylogenetic Diversity of Rhizobium strains.</title>
        <authorList>
            <person name="Moura F.T."/>
            <person name="Helene L.C.F."/>
            <person name="Hungria M."/>
        </authorList>
    </citation>
    <scope>NUCLEOTIDE SEQUENCE</scope>
    <source>
        <strain evidence="1">CCGE524</strain>
    </source>
</reference>
<proteinExistence type="predicted"/>
<dbReference type="Gene3D" id="3.40.710.10">
    <property type="entry name" value="DD-peptidase/beta-lactamase superfamily"/>
    <property type="match status" value="1"/>
</dbReference>